<dbReference type="InterPro" id="IPR000477">
    <property type="entry name" value="RT_dom"/>
</dbReference>
<dbReference type="Proteomes" id="UP000011096">
    <property type="component" value="Unassembled WGS sequence"/>
</dbReference>
<dbReference type="PROSITE" id="PS50878">
    <property type="entry name" value="RT_POL"/>
    <property type="match status" value="1"/>
</dbReference>
<feature type="region of interest" description="Disordered" evidence="11">
    <location>
        <begin position="366"/>
        <end position="457"/>
    </location>
</feature>
<feature type="domain" description="Chromo" evidence="12">
    <location>
        <begin position="1556"/>
        <end position="1616"/>
    </location>
</feature>
<comment type="subcellular location">
    <subcellularLocation>
        <location evidence="1">Mitochondrion</location>
    </subcellularLocation>
</comment>
<organism evidence="15 16">
    <name type="scientific">Colletotrichum fructicola (strain Nara gc5)</name>
    <name type="common">Anthracnose fungus</name>
    <name type="synonym">Colletotrichum gloeosporioides (strain Nara gc5)</name>
    <dbReference type="NCBI Taxonomy" id="1213859"/>
    <lineage>
        <taxon>Eukaryota</taxon>
        <taxon>Fungi</taxon>
        <taxon>Dikarya</taxon>
        <taxon>Ascomycota</taxon>
        <taxon>Pezizomycotina</taxon>
        <taxon>Sordariomycetes</taxon>
        <taxon>Hypocreomycetidae</taxon>
        <taxon>Glomerellales</taxon>
        <taxon>Glomerellaceae</taxon>
        <taxon>Colletotrichum</taxon>
        <taxon>Colletotrichum gloeosporioides species complex</taxon>
    </lineage>
</organism>
<dbReference type="GO" id="GO:0004519">
    <property type="term" value="F:endonuclease activity"/>
    <property type="evidence" value="ECO:0007669"/>
    <property type="project" value="UniProtKB-KW"/>
</dbReference>
<dbReference type="GO" id="GO:0003964">
    <property type="term" value="F:RNA-directed DNA polymerase activity"/>
    <property type="evidence" value="ECO:0007669"/>
    <property type="project" value="UniProtKB-KW"/>
</dbReference>
<dbReference type="SUPFAM" id="SSF53098">
    <property type="entry name" value="Ribonuclease H-like"/>
    <property type="match status" value="1"/>
</dbReference>
<sequence length="2138" mass="242895">MACRSGAAETPQHANDATVKASRAIIHSDGLERVSGKRYHGIKVLKTLYETSRERYDDSLEGSANEKTLYGTSRERHDDSLEGSATRRRYMEPHESGTMDPPEGSVNDAMNAEIDRRINEAVNASVRPLQDQMAQQTAQMTQLLTALNGLMSTDRATPTPLASSVTTPSTADTTIQATSDGITMAARGRRKHQIPNPPKFSGIRKDFQRWFLEMKGKIRRDREAFDCDADIFAYIYARLEGTAQTMASPYYAQGGADGAESSDQFMQYLETRYGDPNAEARALDRLRTIRQKENESFATFLPKFEKELAEGGGGHWADAVRINYLKGALNSTLRDRLISVIDPPKTYPEYARVLMIIGSGLDSRTYQERHERRRYRDADGDTLMAGVSRTKEPRRAAKSQRYRSDSSSSEDNIRPQKDNRPKKVKKVEKAKRREESSDSNAIEELGSSEAEESSGKDDITEWKQFKHHMSSKSAVITTRIHKGTQADALVDTGCDLYSLIDHDLARKLRLPVVDRSERLLGSFSDATGATKATGVVVFNLELCGYDEKIFAYTAKKNQIERAQRDTKRTAGYEVRAISLADIQKALTKKTEKADLKALLPPAILAEFHKLFQPDEAANLPPHRPGVDHKIPIKQDSSGNETVLPWGPLYSMSREELLVLRKTLRDLLDKGFIRASSSEASAPVLFVRKPGGGIRFCVDYRALNELTKRDRYPLPLIQETLRTVSAAKWFTKLDVVAAFHKIRIAEGEEHKTAFRTRYGLFEWLVVPFGLTGAPATFQRYINGVLREYLDDFATAYMDDVLIYSNGSRQDHEAKVKLVLRKLALAGLRLDPHKCAFSVKTVKYLGFIITAGVGISCDPEKLKAIKEWAAPKTVKGVRSFLGFANYYRIFIPAYSEIAGPLISLTKKGVLFHWGKEQEVAFQELKRIFAAKPILHQLDPERTTYVEADCSGFALGGVLSQEDEHGRRHAVAYHSQRLNAAQFNYPIHDKEMLAIISCLRAWRAELQSVNKFKVLSDHKNLKYFMTKQRLTERQSRWAEELSQYNFEIQYRPGSEAVVPDALSRREQDVPTSLEDEREQGRILQLLPEVALTSTRTRRVEAAPSVLVFTDDKELQQLWDQTQGQDQVYQQAYNAVKQRERSFPPSLKLKVQIAECEIDNGNRLLFRDRIWVPGSEDLDSEANTLRTRIVQSSHDSVLSGHPGRDNTLALVSRRFYWPGQSQLVRRFCRNCDGCGRSHIWREHRKGLLKPLPIPQRIRSDLAMDFITDLPLTDKGERYLWVIIDRLGKGVTLEAMESMEAEACAERFLSCHFRFHGVPTSIVSDRGSNWTSRFWRQFCKLLGIEQRLSTAYHPQTDGGPERMNQEIQAYLRNYITYSQKDWANNLPAAQLALCSRDSSAIGMSSFFLEHGYHPEPVRVQEADPEDHGGRREDLARKLVTRLQDVMDMARSTLASTQQRYEELANRKRQPTERLEAGDKVWLHMGHYRSPRPCKKLDWLHHKYTVTKVISPYVVELNVPTAIYPRFHVDTLKRAGNDPLPGQTLDDEQPPPIIDDEGEETWNVESIDAAAWKRRGRGRRREVLVKWEGYAERTWEPIETLQGTEAMEAYEQRYGPAMKHDGDPALAPRTRRRRGAGSATDDVSETPYSTPSPSGDPSPIPSVEDSIGLLHLRTKPSEGISPGSPPLDVASTLSDTFDRVRDLRLKRTVGLQAITTEGVLIPPELARTWIHNYFTYTPTETFLSLVDRKMIEMIPDMLTMKHVTLDPCILIVYYVILWRGCYILNTRSFHSPDRKYARQLYLCCLRAIPTWQQEATGSITDFIAAIFMTGVATEMFDFDSSLEMHQLACDYAKGLHLHSLDGYDYFAVTEPGSTRTDDDRRGMWELIQTDLFYHLIYNKPAKLFRSLDSWQVNLPWLSLDSTPNNDAPVPTIAFLVRSRLTFVLIHFFQMIKTLDNESEAVNSIEPLCHEIESLLEEWRIEDWVQRSAHENDMINLWILGDLLLNGYTCIIFMLRKATLLKTNSPNPISSDDNIPKTDLSTRISRRILELTYLMLHVWRFPAAEAISYILGAYRAHIAYAHIASNMINSPGLEENATADLDLLDRVAQSIETAAQEECDFAPLVRVMKKINAEVRERVTGVAGD</sequence>
<dbReference type="Gene3D" id="3.30.420.10">
    <property type="entry name" value="Ribonuclease H-like superfamily/Ribonuclease H"/>
    <property type="match status" value="1"/>
</dbReference>
<dbReference type="RefSeq" id="XP_031884948.2">
    <property type="nucleotide sequence ID" value="XM_032036317.2"/>
</dbReference>
<dbReference type="InterPro" id="IPR012337">
    <property type="entry name" value="RNaseH-like_sf"/>
</dbReference>
<dbReference type="InParanoid" id="A0A7J6IN86"/>
<dbReference type="InterPro" id="IPR001584">
    <property type="entry name" value="Integrase_cat-core"/>
</dbReference>
<evidence type="ECO:0000256" key="5">
    <source>
        <dbReference type="ARBA" id="ARBA00022722"/>
    </source>
</evidence>
<evidence type="ECO:0000313" key="15">
    <source>
        <dbReference type="EMBL" id="KAF4478200.1"/>
    </source>
</evidence>
<dbReference type="Pfam" id="PF17921">
    <property type="entry name" value="Integrase_H2C2"/>
    <property type="match status" value="1"/>
</dbReference>
<dbReference type="GO" id="GO:0006338">
    <property type="term" value="P:chromatin remodeling"/>
    <property type="evidence" value="ECO:0007669"/>
    <property type="project" value="UniProtKB-ARBA"/>
</dbReference>
<keyword evidence="10" id="KW-0496">Mitochondrion</keyword>
<dbReference type="Pfam" id="PF17917">
    <property type="entry name" value="RT_RNaseH"/>
    <property type="match status" value="1"/>
</dbReference>
<evidence type="ECO:0000256" key="2">
    <source>
        <dbReference type="ARBA" id="ARBA00011353"/>
    </source>
</evidence>
<evidence type="ECO:0000259" key="14">
    <source>
        <dbReference type="PROSITE" id="PS50994"/>
    </source>
</evidence>
<dbReference type="PROSITE" id="PS50013">
    <property type="entry name" value="CHROMO_2"/>
    <property type="match status" value="1"/>
</dbReference>
<dbReference type="Pfam" id="PF00078">
    <property type="entry name" value="RVT_1"/>
    <property type="match status" value="1"/>
</dbReference>
<feature type="compositionally biased region" description="Basic and acidic residues" evidence="11">
    <location>
        <begin position="366"/>
        <end position="379"/>
    </location>
</feature>
<evidence type="ECO:0000256" key="1">
    <source>
        <dbReference type="ARBA" id="ARBA00004173"/>
    </source>
</evidence>
<dbReference type="Gene3D" id="1.10.340.70">
    <property type="match status" value="1"/>
</dbReference>
<dbReference type="InterPro" id="IPR000953">
    <property type="entry name" value="Chromo/chromo_shadow_dom"/>
</dbReference>
<dbReference type="InterPro" id="IPR041588">
    <property type="entry name" value="Integrase_H2C2"/>
</dbReference>
<dbReference type="Gene3D" id="2.40.50.40">
    <property type="match status" value="1"/>
</dbReference>
<dbReference type="FunFam" id="3.30.70.270:FF:000020">
    <property type="entry name" value="Transposon Tf2-6 polyprotein-like Protein"/>
    <property type="match status" value="1"/>
</dbReference>
<feature type="compositionally biased region" description="Acidic residues" evidence="11">
    <location>
        <begin position="1539"/>
        <end position="1551"/>
    </location>
</feature>
<dbReference type="PANTHER" id="PTHR37984:SF5">
    <property type="entry name" value="PROTEIN NYNRIN-LIKE"/>
    <property type="match status" value="1"/>
</dbReference>
<dbReference type="InterPro" id="IPR016197">
    <property type="entry name" value="Chromo-like_dom_sf"/>
</dbReference>
<dbReference type="PANTHER" id="PTHR37984">
    <property type="entry name" value="PROTEIN CBG26694"/>
    <property type="match status" value="1"/>
</dbReference>
<dbReference type="Gene3D" id="3.30.70.270">
    <property type="match status" value="2"/>
</dbReference>
<dbReference type="InterPro" id="IPR041373">
    <property type="entry name" value="RT_RNaseH"/>
</dbReference>
<dbReference type="GO" id="GO:0003723">
    <property type="term" value="F:RNA binding"/>
    <property type="evidence" value="ECO:0007669"/>
    <property type="project" value="UniProtKB-KW"/>
</dbReference>
<dbReference type="InterPro" id="IPR043502">
    <property type="entry name" value="DNA/RNA_pol_sf"/>
</dbReference>
<feature type="region of interest" description="Disordered" evidence="11">
    <location>
        <begin position="1529"/>
        <end position="1551"/>
    </location>
</feature>
<keyword evidence="7" id="KW-0378">Hydrolase</keyword>
<evidence type="ECO:0000256" key="4">
    <source>
        <dbReference type="ARBA" id="ARBA00022695"/>
    </source>
</evidence>
<proteinExistence type="predicted"/>
<dbReference type="InterPro" id="IPR036397">
    <property type="entry name" value="RNaseH_sf"/>
</dbReference>
<reference evidence="15 16" key="1">
    <citation type="submission" date="2012-08" db="EMBL/GenBank/DDBJ databases">
        <authorList>
            <person name="Gan P.H.P."/>
            <person name="Ikeda K."/>
            <person name="Irieda H."/>
            <person name="Narusaka M."/>
            <person name="O'Connell R.J."/>
            <person name="Narusaka Y."/>
            <person name="Takano Y."/>
            <person name="Kubo Y."/>
            <person name="Shirasu K."/>
        </authorList>
    </citation>
    <scope>NUCLEOTIDE SEQUENCE [LARGE SCALE GENOMIC DNA]</scope>
    <source>
        <strain evidence="15 16">Nara gc5</strain>
    </source>
</reference>
<evidence type="ECO:0000256" key="11">
    <source>
        <dbReference type="SAM" id="MobiDB-lite"/>
    </source>
</evidence>
<feature type="compositionally biased region" description="Low complexity" evidence="11">
    <location>
        <begin position="1630"/>
        <end position="1647"/>
    </location>
</feature>
<dbReference type="InterPro" id="IPR043128">
    <property type="entry name" value="Rev_trsase/Diguanyl_cyclase"/>
</dbReference>
<dbReference type="Pfam" id="PF00665">
    <property type="entry name" value="rve"/>
    <property type="match status" value="1"/>
</dbReference>
<dbReference type="CDD" id="cd12148">
    <property type="entry name" value="fungal_TF_MHR"/>
    <property type="match status" value="1"/>
</dbReference>
<feature type="region of interest" description="Disordered" evidence="11">
    <location>
        <begin position="54"/>
        <end position="105"/>
    </location>
</feature>
<dbReference type="InterPro" id="IPR050951">
    <property type="entry name" value="Retrovirus_Pol_polyprotein"/>
</dbReference>
<dbReference type="GO" id="GO:0016787">
    <property type="term" value="F:hydrolase activity"/>
    <property type="evidence" value="ECO:0007669"/>
    <property type="project" value="UniProtKB-KW"/>
</dbReference>
<dbReference type="OrthoDB" id="39175at2759"/>
<dbReference type="GO" id="GO:0015074">
    <property type="term" value="P:DNA integration"/>
    <property type="evidence" value="ECO:0007669"/>
    <property type="project" value="InterPro"/>
</dbReference>
<dbReference type="SUPFAM" id="SSF54160">
    <property type="entry name" value="Chromo domain-like"/>
    <property type="match status" value="1"/>
</dbReference>
<keyword evidence="5" id="KW-0540">Nuclease</keyword>
<keyword evidence="9" id="KW-0695">RNA-directed DNA polymerase</keyword>
<keyword evidence="6" id="KW-0255">Endonuclease</keyword>
<keyword evidence="4" id="KW-0548">Nucleotidyltransferase</keyword>
<accession>A0A7J6IN86</accession>
<keyword evidence="16" id="KW-1185">Reference proteome</keyword>
<feature type="domain" description="Reverse transcriptase" evidence="13">
    <location>
        <begin position="667"/>
        <end position="847"/>
    </location>
</feature>
<dbReference type="CDD" id="cd01647">
    <property type="entry name" value="RT_LTR"/>
    <property type="match status" value="1"/>
</dbReference>
<feature type="compositionally biased region" description="Basic and acidic residues" evidence="11">
    <location>
        <begin position="411"/>
        <end position="421"/>
    </location>
</feature>
<evidence type="ECO:0000313" key="16">
    <source>
        <dbReference type="Proteomes" id="UP000011096"/>
    </source>
</evidence>
<dbReference type="EMBL" id="ANPB02000008">
    <property type="protein sequence ID" value="KAF4478200.1"/>
    <property type="molecule type" value="Genomic_DNA"/>
</dbReference>
<name>A0A7J6IN86_COLFN</name>
<evidence type="ECO:0000256" key="10">
    <source>
        <dbReference type="ARBA" id="ARBA00023128"/>
    </source>
</evidence>
<evidence type="ECO:0000256" key="6">
    <source>
        <dbReference type="ARBA" id="ARBA00022759"/>
    </source>
</evidence>
<dbReference type="PROSITE" id="PS50994">
    <property type="entry name" value="INTEGRASE"/>
    <property type="match status" value="1"/>
</dbReference>
<comment type="caution">
    <text evidence="15">The sequence shown here is derived from an EMBL/GenBank/DDBJ whole genome shotgun (WGS) entry which is preliminary data.</text>
</comment>
<evidence type="ECO:0000259" key="13">
    <source>
        <dbReference type="PROSITE" id="PS50878"/>
    </source>
</evidence>
<comment type="subunit">
    <text evidence="2">Component of the NuA4 histone acetyltransferase complex.</text>
</comment>
<dbReference type="CDD" id="cd09274">
    <property type="entry name" value="RNase_HI_RT_Ty3"/>
    <property type="match status" value="1"/>
</dbReference>
<dbReference type="GO" id="GO:0005739">
    <property type="term" value="C:mitochondrion"/>
    <property type="evidence" value="ECO:0007669"/>
    <property type="project" value="UniProtKB-SubCell"/>
</dbReference>
<keyword evidence="8" id="KW-0694">RNA-binding</keyword>
<gene>
    <name evidence="15" type="primary">Tf2-9-7</name>
    <name evidence="15" type="ORF">CGGC5_v013561</name>
</gene>
<protein>
    <submittedName>
        <fullName evidence="15">Transposon Tf2-9 polyprotein</fullName>
    </submittedName>
</protein>
<evidence type="ECO:0000256" key="8">
    <source>
        <dbReference type="ARBA" id="ARBA00022884"/>
    </source>
</evidence>
<evidence type="ECO:0000256" key="7">
    <source>
        <dbReference type="ARBA" id="ARBA00022801"/>
    </source>
</evidence>
<reference evidence="15 16" key="2">
    <citation type="submission" date="2020-04" db="EMBL/GenBank/DDBJ databases">
        <title>Genome sequencing and assembly of multiple isolates from the Colletotrichum gloeosporioides species complex.</title>
        <authorList>
            <person name="Gan P."/>
            <person name="Shirasu K."/>
        </authorList>
    </citation>
    <scope>NUCLEOTIDE SEQUENCE [LARGE SCALE GENOMIC DNA]</scope>
    <source>
        <strain evidence="15 16">Nara gc5</strain>
    </source>
</reference>
<dbReference type="Gene3D" id="3.10.10.10">
    <property type="entry name" value="HIV Type 1 Reverse Transcriptase, subunit A, domain 1"/>
    <property type="match status" value="1"/>
</dbReference>
<dbReference type="SUPFAM" id="SSF56672">
    <property type="entry name" value="DNA/RNA polymerases"/>
    <property type="match status" value="1"/>
</dbReference>
<evidence type="ECO:0000259" key="12">
    <source>
        <dbReference type="PROSITE" id="PS50013"/>
    </source>
</evidence>
<dbReference type="GO" id="GO:0005634">
    <property type="term" value="C:nucleus"/>
    <property type="evidence" value="ECO:0007669"/>
    <property type="project" value="UniProtKB-ARBA"/>
</dbReference>
<evidence type="ECO:0000256" key="3">
    <source>
        <dbReference type="ARBA" id="ARBA00022679"/>
    </source>
</evidence>
<dbReference type="SMART" id="SM00298">
    <property type="entry name" value="CHROMO"/>
    <property type="match status" value="1"/>
</dbReference>
<dbReference type="GeneID" id="43620314"/>
<evidence type="ECO:0000256" key="9">
    <source>
        <dbReference type="ARBA" id="ARBA00022918"/>
    </source>
</evidence>
<feature type="region of interest" description="Disordered" evidence="11">
    <location>
        <begin position="1610"/>
        <end position="1658"/>
    </location>
</feature>
<feature type="domain" description="Integrase catalytic" evidence="14">
    <location>
        <begin position="1244"/>
        <end position="1417"/>
    </location>
</feature>
<keyword evidence="3" id="KW-0808">Transferase</keyword>